<protein>
    <submittedName>
        <fullName evidence="2">Probable CCR4-associated factor 1 homolog 11</fullName>
    </submittedName>
</protein>
<dbReference type="OrthoDB" id="1164111at2759"/>
<dbReference type="RefSeq" id="XP_008778390.1">
    <property type="nucleotide sequence ID" value="XM_008780168.1"/>
</dbReference>
<dbReference type="PANTHER" id="PTHR10797">
    <property type="entry name" value="CCR4-NOT TRANSCRIPTION COMPLEX SUBUNIT"/>
    <property type="match status" value="1"/>
</dbReference>
<dbReference type="AlphaFoldDB" id="A0A8B7BJF4"/>
<reference evidence="1" key="1">
    <citation type="journal article" date="2019" name="Nat. Commun.">
        <title>Genome-wide association mapping of date palm fruit traits.</title>
        <authorList>
            <person name="Hazzouri K.M."/>
            <person name="Gros-Balthazard M."/>
            <person name="Flowers J.M."/>
            <person name="Copetti D."/>
            <person name="Lemansour A."/>
            <person name="Lebrun M."/>
            <person name="Masmoudi K."/>
            <person name="Ferrand S."/>
            <person name="Dhar M.I."/>
            <person name="Fresquez Z.A."/>
            <person name="Rosas U."/>
            <person name="Zhang J."/>
            <person name="Talag J."/>
            <person name="Lee S."/>
            <person name="Kudrna D."/>
            <person name="Powell R.F."/>
            <person name="Leitch I.J."/>
            <person name="Krueger R.R."/>
            <person name="Wing R.A."/>
            <person name="Amiri K.M.A."/>
            <person name="Purugganan M.D."/>
        </authorList>
    </citation>
    <scope>NUCLEOTIDE SEQUENCE [LARGE SCALE GENOMIC DNA]</scope>
    <source>
        <strain evidence="1">cv. Khalas</strain>
    </source>
</reference>
<evidence type="ECO:0000313" key="2">
    <source>
        <dbReference type="RefSeq" id="XP_008778390.1"/>
    </source>
</evidence>
<dbReference type="Proteomes" id="UP000228380">
    <property type="component" value="Chromosome 2"/>
</dbReference>
<keyword evidence="1" id="KW-1185">Reference proteome</keyword>
<dbReference type="KEGG" id="pda:103698180"/>
<dbReference type="GO" id="GO:0030014">
    <property type="term" value="C:CCR4-NOT complex"/>
    <property type="evidence" value="ECO:0007669"/>
    <property type="project" value="InterPro"/>
</dbReference>
<dbReference type="Gene3D" id="3.30.420.10">
    <property type="entry name" value="Ribonuclease H-like superfamily/Ribonuclease H"/>
    <property type="match status" value="1"/>
</dbReference>
<dbReference type="InterPro" id="IPR012337">
    <property type="entry name" value="RNaseH-like_sf"/>
</dbReference>
<dbReference type="GO" id="GO:0003676">
    <property type="term" value="F:nucleic acid binding"/>
    <property type="evidence" value="ECO:0007669"/>
    <property type="project" value="InterPro"/>
</dbReference>
<dbReference type="SUPFAM" id="SSF53098">
    <property type="entry name" value="Ribonuclease H-like"/>
    <property type="match status" value="1"/>
</dbReference>
<proteinExistence type="predicted"/>
<reference evidence="2" key="2">
    <citation type="submission" date="2025-08" db="UniProtKB">
        <authorList>
            <consortium name="RefSeq"/>
        </authorList>
    </citation>
    <scope>IDENTIFICATION</scope>
    <source>
        <tissue evidence="2">Young leaves</tissue>
    </source>
</reference>
<dbReference type="InterPro" id="IPR039637">
    <property type="entry name" value="CNOT7/CNOT8/Pop2"/>
</dbReference>
<gene>
    <name evidence="2" type="primary">LOC103698180</name>
</gene>
<evidence type="ECO:0000313" key="1">
    <source>
        <dbReference type="Proteomes" id="UP000228380"/>
    </source>
</evidence>
<dbReference type="GO" id="GO:0004535">
    <property type="term" value="F:poly(A)-specific ribonuclease activity"/>
    <property type="evidence" value="ECO:0007669"/>
    <property type="project" value="InterPro"/>
</dbReference>
<name>A0A8B7BJF4_PHODC</name>
<dbReference type="InterPro" id="IPR036397">
    <property type="entry name" value="RNaseH_sf"/>
</dbReference>
<sequence>MPSFEPYFHELYGKPVSSQGLERSALLKSNVNGLHLIRACLTLSDAKGDLFDFSTHGDFRYEWDFNLRDFDIHPESTNFLASDGFNFDLLHIHGIDSGHFAQQLLSSGFVQSVSNIDCITFTGAYDFGY</sequence>
<organism evidence="1 2">
    <name type="scientific">Phoenix dactylifera</name>
    <name type="common">Date palm</name>
    <dbReference type="NCBI Taxonomy" id="42345"/>
    <lineage>
        <taxon>Eukaryota</taxon>
        <taxon>Viridiplantae</taxon>
        <taxon>Streptophyta</taxon>
        <taxon>Embryophyta</taxon>
        <taxon>Tracheophyta</taxon>
        <taxon>Spermatophyta</taxon>
        <taxon>Magnoliopsida</taxon>
        <taxon>Liliopsida</taxon>
        <taxon>Arecaceae</taxon>
        <taxon>Coryphoideae</taxon>
        <taxon>Phoeniceae</taxon>
        <taxon>Phoenix</taxon>
    </lineage>
</organism>
<accession>A0A8B7BJF4</accession>
<dbReference type="GeneID" id="103698180"/>